<keyword evidence="3" id="KW-1185">Reference proteome</keyword>
<feature type="region of interest" description="Disordered" evidence="1">
    <location>
        <begin position="61"/>
        <end position="84"/>
    </location>
</feature>
<proteinExistence type="predicted"/>
<sequence length="99" mass="11192">MRRLSDIQERLAEAQDHILRRLDAQEARQKKDQKYIKGIMKFLSCFGKGEGFSSEAQKYLVHSDSDPEGDEQQTVSGTPVRAEDYGFHHNGGMGFFSGP</sequence>
<gene>
    <name evidence="2" type="ORF">LIER_21070</name>
</gene>
<dbReference type="Proteomes" id="UP001454036">
    <property type="component" value="Unassembled WGS sequence"/>
</dbReference>
<protein>
    <submittedName>
        <fullName evidence="2">Uncharacterized protein</fullName>
    </submittedName>
</protein>
<dbReference type="EMBL" id="BAABME010005479">
    <property type="protein sequence ID" value="GAA0165746.1"/>
    <property type="molecule type" value="Genomic_DNA"/>
</dbReference>
<comment type="caution">
    <text evidence="2">The sequence shown here is derived from an EMBL/GenBank/DDBJ whole genome shotgun (WGS) entry which is preliminary data.</text>
</comment>
<organism evidence="2 3">
    <name type="scientific">Lithospermum erythrorhizon</name>
    <name type="common">Purple gromwell</name>
    <name type="synonym">Lithospermum officinale var. erythrorhizon</name>
    <dbReference type="NCBI Taxonomy" id="34254"/>
    <lineage>
        <taxon>Eukaryota</taxon>
        <taxon>Viridiplantae</taxon>
        <taxon>Streptophyta</taxon>
        <taxon>Embryophyta</taxon>
        <taxon>Tracheophyta</taxon>
        <taxon>Spermatophyta</taxon>
        <taxon>Magnoliopsida</taxon>
        <taxon>eudicotyledons</taxon>
        <taxon>Gunneridae</taxon>
        <taxon>Pentapetalae</taxon>
        <taxon>asterids</taxon>
        <taxon>lamiids</taxon>
        <taxon>Boraginales</taxon>
        <taxon>Boraginaceae</taxon>
        <taxon>Boraginoideae</taxon>
        <taxon>Lithospermeae</taxon>
        <taxon>Lithospermum</taxon>
    </lineage>
</organism>
<reference evidence="2 3" key="1">
    <citation type="submission" date="2024-01" db="EMBL/GenBank/DDBJ databases">
        <title>The complete chloroplast genome sequence of Lithospermum erythrorhizon: insights into the phylogenetic relationship among Boraginaceae species and the maternal lineages of purple gromwells.</title>
        <authorList>
            <person name="Okada T."/>
            <person name="Watanabe K."/>
        </authorList>
    </citation>
    <scope>NUCLEOTIDE SEQUENCE [LARGE SCALE GENOMIC DNA]</scope>
</reference>
<evidence type="ECO:0000313" key="3">
    <source>
        <dbReference type="Proteomes" id="UP001454036"/>
    </source>
</evidence>
<accession>A0AAV3QRB3</accession>
<evidence type="ECO:0000256" key="1">
    <source>
        <dbReference type="SAM" id="MobiDB-lite"/>
    </source>
</evidence>
<evidence type="ECO:0000313" key="2">
    <source>
        <dbReference type="EMBL" id="GAA0165746.1"/>
    </source>
</evidence>
<dbReference type="AlphaFoldDB" id="A0AAV3QRB3"/>
<name>A0AAV3QRB3_LITER</name>